<feature type="compositionally biased region" description="Low complexity" evidence="1">
    <location>
        <begin position="128"/>
        <end position="143"/>
    </location>
</feature>
<feature type="non-terminal residue" evidence="2">
    <location>
        <position position="219"/>
    </location>
</feature>
<gene>
    <name evidence="2" type="ORF">TBRA_LOCUS16739</name>
</gene>
<keyword evidence="3" id="KW-1185">Reference proteome</keyword>
<organism evidence="2 3">
    <name type="scientific">Trichogramma brassicae</name>
    <dbReference type="NCBI Taxonomy" id="86971"/>
    <lineage>
        <taxon>Eukaryota</taxon>
        <taxon>Metazoa</taxon>
        <taxon>Ecdysozoa</taxon>
        <taxon>Arthropoda</taxon>
        <taxon>Hexapoda</taxon>
        <taxon>Insecta</taxon>
        <taxon>Pterygota</taxon>
        <taxon>Neoptera</taxon>
        <taxon>Endopterygota</taxon>
        <taxon>Hymenoptera</taxon>
        <taxon>Apocrita</taxon>
        <taxon>Proctotrupomorpha</taxon>
        <taxon>Chalcidoidea</taxon>
        <taxon>Trichogrammatidae</taxon>
        <taxon>Trichogramma</taxon>
    </lineage>
</organism>
<feature type="compositionally biased region" description="Low complexity" evidence="1">
    <location>
        <begin position="34"/>
        <end position="57"/>
    </location>
</feature>
<evidence type="ECO:0000313" key="2">
    <source>
        <dbReference type="EMBL" id="CAB0045202.1"/>
    </source>
</evidence>
<evidence type="ECO:0000256" key="1">
    <source>
        <dbReference type="SAM" id="MobiDB-lite"/>
    </source>
</evidence>
<sequence>MQSVARKQSDTVSEKVHCWTFSNCCADRTAIGATASPGSSTDDTSSASTSTCSSSSPRRSRVELERVASSGISSDGVLTISRRPSSPWKRKRRRRTVRRIKIEYTGKPALNEEQAAARGRGRRRSIRPSRTTTRSASPPMSRSSARELPARPRLSAGTKEKRHGIIIQSARRWRQQIRKTNVLYRASPCGGRGTASPRRPNKSVRSVASRPSYGHVVDT</sequence>
<protein>
    <submittedName>
        <fullName evidence="2">Uncharacterized protein</fullName>
    </submittedName>
</protein>
<feature type="region of interest" description="Disordered" evidence="1">
    <location>
        <begin position="185"/>
        <end position="219"/>
    </location>
</feature>
<feature type="region of interest" description="Disordered" evidence="1">
    <location>
        <begin position="31"/>
        <end position="94"/>
    </location>
</feature>
<feature type="region of interest" description="Disordered" evidence="1">
    <location>
        <begin position="108"/>
        <end position="172"/>
    </location>
</feature>
<reference evidence="2 3" key="1">
    <citation type="submission" date="2020-02" db="EMBL/GenBank/DDBJ databases">
        <authorList>
            <person name="Ferguson B K."/>
        </authorList>
    </citation>
    <scope>NUCLEOTIDE SEQUENCE [LARGE SCALE GENOMIC DNA]</scope>
</reference>
<dbReference type="Proteomes" id="UP000479190">
    <property type="component" value="Unassembled WGS sequence"/>
</dbReference>
<dbReference type="AlphaFoldDB" id="A0A6H5JBW1"/>
<accession>A0A6H5JBW1</accession>
<dbReference type="EMBL" id="CADCXV010001543">
    <property type="protein sequence ID" value="CAB0045202.1"/>
    <property type="molecule type" value="Genomic_DNA"/>
</dbReference>
<name>A0A6H5JBW1_9HYME</name>
<proteinExistence type="predicted"/>
<evidence type="ECO:0000313" key="3">
    <source>
        <dbReference type="Proteomes" id="UP000479190"/>
    </source>
</evidence>